<dbReference type="AlphaFoldDB" id="A0A821JIS7"/>
<feature type="compositionally biased region" description="Acidic residues" evidence="1">
    <location>
        <begin position="25"/>
        <end position="34"/>
    </location>
</feature>
<proteinExistence type="predicted"/>
<evidence type="ECO:0000313" key="4">
    <source>
        <dbReference type="Proteomes" id="UP000663866"/>
    </source>
</evidence>
<evidence type="ECO:0000313" key="2">
    <source>
        <dbReference type="EMBL" id="CAF4546045.1"/>
    </source>
</evidence>
<evidence type="ECO:0000256" key="1">
    <source>
        <dbReference type="SAM" id="MobiDB-lite"/>
    </source>
</evidence>
<feature type="non-terminal residue" evidence="3">
    <location>
        <position position="1"/>
    </location>
</feature>
<organism evidence="3 4">
    <name type="scientific">Rotaria magnacalcarata</name>
    <dbReference type="NCBI Taxonomy" id="392030"/>
    <lineage>
        <taxon>Eukaryota</taxon>
        <taxon>Metazoa</taxon>
        <taxon>Spiralia</taxon>
        <taxon>Gnathifera</taxon>
        <taxon>Rotifera</taxon>
        <taxon>Eurotatoria</taxon>
        <taxon>Bdelloidea</taxon>
        <taxon>Philodinida</taxon>
        <taxon>Philodinidae</taxon>
        <taxon>Rotaria</taxon>
    </lineage>
</organism>
<dbReference type="EMBL" id="CAJOBG010060319">
    <property type="protein sequence ID" value="CAF4546045.1"/>
    <property type="molecule type" value="Genomic_DNA"/>
</dbReference>
<keyword evidence="4" id="KW-1185">Reference proteome</keyword>
<sequence length="34" mass="3818">NTVTTTTTTTMESSNEEIPLPESRIDDEEMNDES</sequence>
<feature type="compositionally biased region" description="Low complexity" evidence="1">
    <location>
        <begin position="1"/>
        <end position="10"/>
    </location>
</feature>
<evidence type="ECO:0000313" key="3">
    <source>
        <dbReference type="EMBL" id="CAF4721646.1"/>
    </source>
</evidence>
<accession>A0A821JIS7</accession>
<feature type="region of interest" description="Disordered" evidence="1">
    <location>
        <begin position="1"/>
        <end position="34"/>
    </location>
</feature>
<dbReference type="Proteomes" id="UP000663866">
    <property type="component" value="Unassembled WGS sequence"/>
</dbReference>
<protein>
    <submittedName>
        <fullName evidence="3">Uncharacterized protein</fullName>
    </submittedName>
</protein>
<dbReference type="EMBL" id="CAJOBG010105939">
    <property type="protein sequence ID" value="CAF4721646.1"/>
    <property type="molecule type" value="Genomic_DNA"/>
</dbReference>
<gene>
    <name evidence="2" type="ORF">OVN521_LOCUS42990</name>
    <name evidence="3" type="ORF">OVN521_LOCUS49101</name>
</gene>
<comment type="caution">
    <text evidence="3">The sequence shown here is derived from an EMBL/GenBank/DDBJ whole genome shotgun (WGS) entry which is preliminary data.</text>
</comment>
<reference evidence="3" key="1">
    <citation type="submission" date="2021-02" db="EMBL/GenBank/DDBJ databases">
        <authorList>
            <person name="Nowell W R."/>
        </authorList>
    </citation>
    <scope>NUCLEOTIDE SEQUENCE</scope>
</reference>
<name>A0A821JIS7_9BILA</name>